<dbReference type="RefSeq" id="WP_111446476.1">
    <property type="nucleotide sequence ID" value="NZ_QKZK01000025.1"/>
</dbReference>
<dbReference type="AlphaFoldDB" id="A0A2W7NQE9"/>
<feature type="chain" id="PRO_5016071523" evidence="1">
    <location>
        <begin position="21"/>
        <end position="281"/>
    </location>
</feature>
<dbReference type="EMBL" id="QKZK01000025">
    <property type="protein sequence ID" value="PZX13522.1"/>
    <property type="molecule type" value="Genomic_DNA"/>
</dbReference>
<evidence type="ECO:0000313" key="3">
    <source>
        <dbReference type="Proteomes" id="UP000249239"/>
    </source>
</evidence>
<sequence>MQLSKLILILQLLFVFSASAQNNYEELSNEPCPISISSVYSSAIDLLSLKVNFSTPLFDNDSLYKAYNNDRVTFSASYISGFGKSFENGIWFKESSTHIVLDTGHVWIYKINTVSGLGVNIALDSLQLPLGAQLSYFYFDYEGGVNYDVYDSSIDLESFNIVNQRSKTLYVEYFEPCNIVGQYDFKILSWCYVFANHEKDLNVIPLKTDSTPLARICNPCYFKYQFCNVLMRMEKVSTQFTVVTAGAVLRTVSTIWQVNAPLARICNPCYFKYQVYNVLML</sequence>
<reference evidence="2 3" key="1">
    <citation type="submission" date="2018-06" db="EMBL/GenBank/DDBJ databases">
        <title>Genomic Encyclopedia of Archaeal and Bacterial Type Strains, Phase II (KMG-II): from individual species to whole genera.</title>
        <authorList>
            <person name="Goeker M."/>
        </authorList>
    </citation>
    <scope>NUCLEOTIDE SEQUENCE [LARGE SCALE GENOMIC DNA]</scope>
    <source>
        <strain evidence="2 3">DSM 6779</strain>
    </source>
</reference>
<evidence type="ECO:0000313" key="2">
    <source>
        <dbReference type="EMBL" id="PZX13522.1"/>
    </source>
</evidence>
<comment type="caution">
    <text evidence="2">The sequence shown here is derived from an EMBL/GenBank/DDBJ whole genome shotgun (WGS) entry which is preliminary data.</text>
</comment>
<protein>
    <submittedName>
        <fullName evidence="2">Uncharacterized protein</fullName>
    </submittedName>
</protein>
<keyword evidence="1" id="KW-0732">Signal</keyword>
<evidence type="ECO:0000256" key="1">
    <source>
        <dbReference type="SAM" id="SignalP"/>
    </source>
</evidence>
<feature type="signal peptide" evidence="1">
    <location>
        <begin position="1"/>
        <end position="20"/>
    </location>
</feature>
<organism evidence="2 3">
    <name type="scientific">Breznakibacter xylanolyticus</name>
    <dbReference type="NCBI Taxonomy" id="990"/>
    <lineage>
        <taxon>Bacteria</taxon>
        <taxon>Pseudomonadati</taxon>
        <taxon>Bacteroidota</taxon>
        <taxon>Bacteroidia</taxon>
        <taxon>Marinilabiliales</taxon>
        <taxon>Marinilabiliaceae</taxon>
        <taxon>Breznakibacter</taxon>
    </lineage>
</organism>
<name>A0A2W7NQE9_9BACT</name>
<proteinExistence type="predicted"/>
<gene>
    <name evidence="2" type="ORF">LX69_02633</name>
</gene>
<accession>A0A2W7NQE9</accession>
<keyword evidence="3" id="KW-1185">Reference proteome</keyword>
<dbReference type="Proteomes" id="UP000249239">
    <property type="component" value="Unassembled WGS sequence"/>
</dbReference>